<keyword evidence="7" id="KW-1185">Reference proteome</keyword>
<dbReference type="InterPro" id="IPR013858">
    <property type="entry name" value="Peptidase_M10B_C"/>
</dbReference>
<gene>
    <name evidence="6" type="ORF">HNP73_003881</name>
</gene>
<dbReference type="PRINTS" id="PR00313">
    <property type="entry name" value="CABNDNGRPT"/>
</dbReference>
<dbReference type="GO" id="GO:0005509">
    <property type="term" value="F:calcium ion binding"/>
    <property type="evidence" value="ECO:0007669"/>
    <property type="project" value="InterPro"/>
</dbReference>
<dbReference type="SUPFAM" id="SSF51120">
    <property type="entry name" value="beta-Roll"/>
    <property type="match status" value="2"/>
</dbReference>
<feature type="domain" description="Peptidase M10 serralysin C-terminal" evidence="5">
    <location>
        <begin position="252"/>
        <end position="345"/>
    </location>
</feature>
<comment type="subcellular location">
    <subcellularLocation>
        <location evidence="2">Secreted</location>
    </subcellularLocation>
</comment>
<dbReference type="RefSeq" id="WP_184153780.1">
    <property type="nucleotide sequence ID" value="NZ_JACHFM010000004.1"/>
</dbReference>
<keyword evidence="4" id="KW-0677">Repeat</keyword>
<dbReference type="PROSITE" id="PS00330">
    <property type="entry name" value="HEMOLYSIN_CALCIUM"/>
    <property type="match status" value="3"/>
</dbReference>
<dbReference type="Pfam" id="PF00353">
    <property type="entry name" value="HemolysinCabind"/>
    <property type="match status" value="3"/>
</dbReference>
<dbReference type="Proteomes" id="UP000549457">
    <property type="component" value="Unassembled WGS sequence"/>
</dbReference>
<reference evidence="6 7" key="1">
    <citation type="submission" date="2020-08" db="EMBL/GenBank/DDBJ databases">
        <title>Genomic Encyclopedia of Type Strains, Phase IV (KMG-IV): sequencing the most valuable type-strain genomes for metagenomic binning, comparative biology and taxonomic classification.</title>
        <authorList>
            <person name="Goeker M."/>
        </authorList>
    </citation>
    <scope>NUCLEOTIDE SEQUENCE [LARGE SCALE GENOMIC DNA]</scope>
    <source>
        <strain evidence="6 7">DSM 101730</strain>
    </source>
</reference>
<dbReference type="InterPro" id="IPR050557">
    <property type="entry name" value="RTX_toxin/Mannuronan_C5-epim"/>
</dbReference>
<dbReference type="InterPro" id="IPR035940">
    <property type="entry name" value="CAP_sf"/>
</dbReference>
<dbReference type="GO" id="GO:0005615">
    <property type="term" value="C:extracellular space"/>
    <property type="evidence" value="ECO:0007669"/>
    <property type="project" value="InterPro"/>
</dbReference>
<dbReference type="InterPro" id="IPR018511">
    <property type="entry name" value="Hemolysin-typ_Ca-bd_CS"/>
</dbReference>
<comment type="cofactor">
    <cofactor evidence="1">
        <name>Ca(2+)</name>
        <dbReference type="ChEBI" id="CHEBI:29108"/>
    </cofactor>
</comment>
<dbReference type="AlphaFoldDB" id="A0A840SPI4"/>
<evidence type="ECO:0000256" key="4">
    <source>
        <dbReference type="ARBA" id="ARBA00022737"/>
    </source>
</evidence>
<dbReference type="PANTHER" id="PTHR38340">
    <property type="entry name" value="S-LAYER PROTEIN"/>
    <property type="match status" value="1"/>
</dbReference>
<evidence type="ECO:0000256" key="2">
    <source>
        <dbReference type="ARBA" id="ARBA00004613"/>
    </source>
</evidence>
<protein>
    <submittedName>
        <fullName evidence="6">Ca2+-binding RTX toxin-like protein</fullName>
    </submittedName>
</protein>
<evidence type="ECO:0000259" key="5">
    <source>
        <dbReference type="Pfam" id="PF08548"/>
    </source>
</evidence>
<name>A0A840SPI4_9RHOB</name>
<evidence type="ECO:0000256" key="1">
    <source>
        <dbReference type="ARBA" id="ARBA00001913"/>
    </source>
</evidence>
<evidence type="ECO:0000313" key="6">
    <source>
        <dbReference type="EMBL" id="MBB5223927.1"/>
    </source>
</evidence>
<dbReference type="Gene3D" id="2.150.10.10">
    <property type="entry name" value="Serralysin-like metalloprotease, C-terminal"/>
    <property type="match status" value="1"/>
</dbReference>
<dbReference type="Pfam" id="PF08548">
    <property type="entry name" value="Peptidase_M10_C"/>
    <property type="match status" value="1"/>
</dbReference>
<accession>A0A840SPI4</accession>
<organism evidence="6 7">
    <name type="scientific">Amaricoccus macauensis</name>
    <dbReference type="NCBI Taxonomy" id="57001"/>
    <lineage>
        <taxon>Bacteria</taxon>
        <taxon>Pseudomonadati</taxon>
        <taxon>Pseudomonadota</taxon>
        <taxon>Alphaproteobacteria</taxon>
        <taxon>Rhodobacterales</taxon>
        <taxon>Paracoccaceae</taxon>
        <taxon>Amaricoccus</taxon>
    </lineage>
</organism>
<dbReference type="Gene3D" id="3.40.33.10">
    <property type="entry name" value="CAP"/>
    <property type="match status" value="1"/>
</dbReference>
<evidence type="ECO:0000313" key="7">
    <source>
        <dbReference type="Proteomes" id="UP000549457"/>
    </source>
</evidence>
<sequence length="380" mass="38586">MTVNIYRRTPQDSISLAELALYHEIMAYRASVGLPALRLSKALSATAGRHVLDSRENIWGAGLELPDGTSLHSWSDAPYYADGRNPSVMWEAPDRLGTGYTASGYEISAAGYDAAGALDGWKSSPGHNAVLTESGGFDGIGFQVIGVGLDTSSGPGPYGGKVAHVWFGATADPTGVPGILGSAGADRIAATAFDDIVYGLGGADRISGGRGDDILRGGQGGDVLLGGTGNDRLLGDGGNDRLLGGAGQDALFGGPGDDRLLGGAGNDRLAGGWGVDALTGGAGRDVFVFADPGHAGAGATRDTITDFARGDRIDLSGMDADTTVRGNQAFHLIDGAFSGDAGELRVRPGLVQGDIDGDGRPDFGIVLAGNVLPGADDFLL</sequence>
<comment type="caution">
    <text evidence="6">The sequence shown here is derived from an EMBL/GenBank/DDBJ whole genome shotgun (WGS) entry which is preliminary data.</text>
</comment>
<evidence type="ECO:0000256" key="3">
    <source>
        <dbReference type="ARBA" id="ARBA00022525"/>
    </source>
</evidence>
<proteinExistence type="predicted"/>
<dbReference type="InterPro" id="IPR001343">
    <property type="entry name" value="Hemolysn_Ca-bd"/>
</dbReference>
<dbReference type="EMBL" id="JACHFM010000004">
    <property type="protein sequence ID" value="MBB5223927.1"/>
    <property type="molecule type" value="Genomic_DNA"/>
</dbReference>
<dbReference type="PANTHER" id="PTHR38340:SF1">
    <property type="entry name" value="S-LAYER PROTEIN"/>
    <property type="match status" value="1"/>
</dbReference>
<dbReference type="InterPro" id="IPR011049">
    <property type="entry name" value="Serralysin-like_metalloprot_C"/>
</dbReference>
<keyword evidence="3" id="KW-0964">Secreted</keyword>